<reference evidence="2 3" key="1">
    <citation type="submission" date="2019-09" db="EMBL/GenBank/DDBJ databases">
        <authorList>
            <person name="Christie C.A."/>
            <person name="Diallo A.S."/>
            <person name="Dixon Z."/>
            <person name="McIntosh P.M."/>
            <person name="Murthy K.H."/>
            <person name="Rosen M.G."/>
            <person name="Simpson L.M."/>
            <person name="Koustas K."/>
            <person name="Fogarty M.P."/>
            <person name="Molloy S.D."/>
            <person name="Garlena R.A."/>
            <person name="Russell D.A."/>
            <person name="Pope W.H."/>
            <person name="Jacobs-Sera D."/>
            <person name="Hatfull G.F."/>
        </authorList>
    </citation>
    <scope>NUCLEOTIDE SEQUENCE [LARGE SCALE GENOMIC DNA]</scope>
</reference>
<proteinExistence type="predicted"/>
<dbReference type="RefSeq" id="YP_010648786.1">
    <property type="nucleotide sequence ID" value="NC_070762.1"/>
</dbReference>
<name>A0A5Q2F7Z4_9CAUD</name>
<dbReference type="EMBL" id="MN484601">
    <property type="protein sequence ID" value="QGF20256.1"/>
    <property type="molecule type" value="Genomic_DNA"/>
</dbReference>
<gene>
    <name evidence="2" type="primary">77</name>
    <name evidence="2" type="ORF">SEA_SIXAMA_77</name>
</gene>
<protein>
    <recommendedName>
        <fullName evidence="4">Capsid maturation protease</fullName>
    </recommendedName>
</protein>
<accession>A0A5Q2F7Z4</accession>
<sequence>MSTDVIISEIPTRTYTVPAALVASHGDRVTLDRVYDTLNSDDVSARSWAEKIIAGIERDRQRQEEAVLASVGYDPDEYFYWGLTAAADDDLIYAIGRLKQPDTNIENAEIWSESGSWRPISRDISNDPHQAGVAMSASLLAFTASAFAEGMHGVQISYGDPLTFLPEQPILASAASTPSAGTEFVYAIVDGTDTTAVMDVIMIKAGPEVFRRDGGAWVLDNSMLDSLQSTTPPPIVELSGATLTSVLKQVDGNQANQLVPDATGSAEQGEMLEANPIETDPAKAVKSSSSSDVSKPAIPAKKPSPTPSKDTYASNQNKSQLKDGSTARTAALLSRYDDIEAMIASIRGLSANVADTMSVQDAKIQLLQDAARLRDSLELREAQIQKIVLPALLADAASVHDATPNQRKASHLRKYWVRGKGAVKIKWGTEGDFTRCVSQMRKYLGERARGYCAKRHKETVGYWPGDKRNTGPQRGATGQKSYK</sequence>
<evidence type="ECO:0008006" key="4">
    <source>
        <dbReference type="Google" id="ProtNLM"/>
    </source>
</evidence>
<dbReference type="Proteomes" id="UP000400849">
    <property type="component" value="Segment"/>
</dbReference>
<feature type="compositionally biased region" description="Low complexity" evidence="1">
    <location>
        <begin position="282"/>
        <end position="309"/>
    </location>
</feature>
<feature type="compositionally biased region" description="Polar residues" evidence="1">
    <location>
        <begin position="311"/>
        <end position="326"/>
    </location>
</feature>
<evidence type="ECO:0000313" key="2">
    <source>
        <dbReference type="EMBL" id="QGF20256.1"/>
    </source>
</evidence>
<evidence type="ECO:0000256" key="1">
    <source>
        <dbReference type="SAM" id="MobiDB-lite"/>
    </source>
</evidence>
<feature type="compositionally biased region" description="Polar residues" evidence="1">
    <location>
        <begin position="470"/>
        <end position="483"/>
    </location>
</feature>
<dbReference type="KEGG" id="vg:77924245"/>
<feature type="region of interest" description="Disordered" evidence="1">
    <location>
        <begin position="277"/>
        <end position="326"/>
    </location>
</feature>
<evidence type="ECO:0000313" key="3">
    <source>
        <dbReference type="Proteomes" id="UP000400849"/>
    </source>
</evidence>
<organism evidence="2 3">
    <name type="scientific">Gordonia phage Sixama</name>
    <dbReference type="NCBI Taxonomy" id="2653271"/>
    <lineage>
        <taxon>Viruses</taxon>
        <taxon>Duplodnaviria</taxon>
        <taxon>Heunggongvirae</taxon>
        <taxon>Uroviricota</taxon>
        <taxon>Caudoviricetes</taxon>
        <taxon>Sixamavirus</taxon>
        <taxon>Sixamavirus sixama</taxon>
    </lineage>
</organism>
<keyword evidence="3" id="KW-1185">Reference proteome</keyword>
<feature type="region of interest" description="Disordered" evidence="1">
    <location>
        <begin position="462"/>
        <end position="483"/>
    </location>
</feature>
<dbReference type="GeneID" id="77924245"/>